<dbReference type="SUPFAM" id="SSF46785">
    <property type="entry name" value="Winged helix' DNA-binding domain"/>
    <property type="match status" value="1"/>
</dbReference>
<evidence type="ECO:0000256" key="2">
    <source>
        <dbReference type="ARBA" id="ARBA00023125"/>
    </source>
</evidence>
<evidence type="ECO:0000256" key="1">
    <source>
        <dbReference type="ARBA" id="ARBA00023015"/>
    </source>
</evidence>
<organism evidence="5 6">
    <name type="scientific">Dactylosporangium darangshiense</name>
    <dbReference type="NCBI Taxonomy" id="579108"/>
    <lineage>
        <taxon>Bacteria</taxon>
        <taxon>Bacillati</taxon>
        <taxon>Actinomycetota</taxon>
        <taxon>Actinomycetes</taxon>
        <taxon>Micromonosporales</taxon>
        <taxon>Micromonosporaceae</taxon>
        <taxon>Dactylosporangium</taxon>
    </lineage>
</organism>
<name>A0ABP8DS72_9ACTN</name>
<accession>A0ABP8DS72</accession>
<sequence>MTKTAEQRRLDERVLYDAFMAACPTRQVFATIGDKWAGLVVNALADGPRRHGELRVRIAGASQKMLTQTLRTLERDGLVTRTVTPSVPVRVDYELTALGHTLVPILAALKSWSESNIGEILQAREDYDARETV</sequence>
<dbReference type="PANTHER" id="PTHR33204:SF18">
    <property type="entry name" value="TRANSCRIPTIONAL REGULATORY PROTEIN"/>
    <property type="match status" value="1"/>
</dbReference>
<protein>
    <submittedName>
        <fullName evidence="5">Helix-turn-helix domain-containing protein</fullName>
    </submittedName>
</protein>
<dbReference type="Proteomes" id="UP001500620">
    <property type="component" value="Unassembled WGS sequence"/>
</dbReference>
<dbReference type="EMBL" id="BAABAT010000056">
    <property type="protein sequence ID" value="GAA4262862.1"/>
    <property type="molecule type" value="Genomic_DNA"/>
</dbReference>
<feature type="domain" description="HTH hxlR-type" evidence="4">
    <location>
        <begin position="23"/>
        <end position="121"/>
    </location>
</feature>
<dbReference type="InterPro" id="IPR002577">
    <property type="entry name" value="HTH_HxlR"/>
</dbReference>
<evidence type="ECO:0000259" key="4">
    <source>
        <dbReference type="PROSITE" id="PS51118"/>
    </source>
</evidence>
<evidence type="ECO:0000313" key="6">
    <source>
        <dbReference type="Proteomes" id="UP001500620"/>
    </source>
</evidence>
<comment type="caution">
    <text evidence="5">The sequence shown here is derived from an EMBL/GenBank/DDBJ whole genome shotgun (WGS) entry which is preliminary data.</text>
</comment>
<dbReference type="Pfam" id="PF01638">
    <property type="entry name" value="HxlR"/>
    <property type="match status" value="1"/>
</dbReference>
<evidence type="ECO:0000256" key="3">
    <source>
        <dbReference type="ARBA" id="ARBA00023163"/>
    </source>
</evidence>
<keyword evidence="2" id="KW-0238">DNA-binding</keyword>
<evidence type="ECO:0000313" key="5">
    <source>
        <dbReference type="EMBL" id="GAA4262862.1"/>
    </source>
</evidence>
<dbReference type="InterPro" id="IPR036390">
    <property type="entry name" value="WH_DNA-bd_sf"/>
</dbReference>
<dbReference type="PANTHER" id="PTHR33204">
    <property type="entry name" value="TRANSCRIPTIONAL REGULATOR, MARR FAMILY"/>
    <property type="match status" value="1"/>
</dbReference>
<keyword evidence="6" id="KW-1185">Reference proteome</keyword>
<keyword evidence="3" id="KW-0804">Transcription</keyword>
<proteinExistence type="predicted"/>
<gene>
    <name evidence="5" type="ORF">GCM10022255_102190</name>
</gene>
<dbReference type="Gene3D" id="1.10.10.10">
    <property type="entry name" value="Winged helix-like DNA-binding domain superfamily/Winged helix DNA-binding domain"/>
    <property type="match status" value="1"/>
</dbReference>
<reference evidence="6" key="1">
    <citation type="journal article" date="2019" name="Int. J. Syst. Evol. Microbiol.">
        <title>The Global Catalogue of Microorganisms (GCM) 10K type strain sequencing project: providing services to taxonomists for standard genome sequencing and annotation.</title>
        <authorList>
            <consortium name="The Broad Institute Genomics Platform"/>
            <consortium name="The Broad Institute Genome Sequencing Center for Infectious Disease"/>
            <person name="Wu L."/>
            <person name="Ma J."/>
        </authorList>
    </citation>
    <scope>NUCLEOTIDE SEQUENCE [LARGE SCALE GENOMIC DNA]</scope>
    <source>
        <strain evidence="6">JCM 17441</strain>
    </source>
</reference>
<dbReference type="InterPro" id="IPR036388">
    <property type="entry name" value="WH-like_DNA-bd_sf"/>
</dbReference>
<dbReference type="PROSITE" id="PS51118">
    <property type="entry name" value="HTH_HXLR"/>
    <property type="match status" value="1"/>
</dbReference>
<keyword evidence="1" id="KW-0805">Transcription regulation</keyword>